<dbReference type="InterPro" id="IPR018730">
    <property type="entry name" value="DUF2273"/>
</dbReference>
<evidence type="ECO:0000313" key="2">
    <source>
        <dbReference type="EMBL" id="QUL98928.1"/>
    </source>
</evidence>
<dbReference type="AlphaFoldDB" id="A0AAT9LFJ4"/>
<sequence length="80" mass="8897">MGKGVIDRIMAYVREHPGKSLGTFLGFLFGVALITLGFWKTLVLGLATWLGYAIGKWSDDEGKGLKEFLEEKLPGRPDFH</sequence>
<feature type="transmembrane region" description="Helical" evidence="1">
    <location>
        <begin position="21"/>
        <end position="39"/>
    </location>
</feature>
<keyword evidence="1" id="KW-0472">Membrane</keyword>
<accession>A0AAT9LFJ4</accession>
<reference evidence="2" key="1">
    <citation type="submission" date="2020-10" db="EMBL/GenBank/DDBJ databases">
        <authorList>
            <person name="Kadnikov V."/>
            <person name="Beletsky A.V."/>
            <person name="Mardanov A.V."/>
            <person name="Karnachuk O.V."/>
            <person name="Ravin N.V."/>
        </authorList>
    </citation>
    <scope>NUCLEOTIDE SEQUENCE</scope>
    <source>
        <strain evidence="2">Bu02</strain>
    </source>
</reference>
<dbReference type="KEGG" id="fcz:IMF26_02320"/>
<protein>
    <submittedName>
        <fullName evidence="2">DUF2273 domain-containing protein</fullName>
    </submittedName>
</protein>
<reference evidence="2" key="2">
    <citation type="journal article" date="2023" name="Biology">
        <title>Prokaryotic Life Associated with Coal-Fire Gas Vents Revealed by Metagenomics.</title>
        <authorList>
            <person name="Kadnikov V.V."/>
            <person name="Mardanov A.V."/>
            <person name="Beletsky A.V."/>
            <person name="Karnachuk O.V."/>
            <person name="Ravin N.V."/>
        </authorList>
    </citation>
    <scope>NUCLEOTIDE SEQUENCE</scope>
    <source>
        <strain evidence="2">Bu02</strain>
    </source>
</reference>
<evidence type="ECO:0000256" key="1">
    <source>
        <dbReference type="SAM" id="Phobius"/>
    </source>
</evidence>
<organism evidence="2">
    <name type="scientific">Candidatus Fermentithermobacillus carboniphilus</name>
    <dbReference type="NCBI Taxonomy" id="3085328"/>
    <lineage>
        <taxon>Bacteria</taxon>
        <taxon>Bacillati</taxon>
        <taxon>Bacillota</taxon>
        <taxon>Candidatus Fermentithermobacillia</taxon>
        <taxon>Candidatus Fermentithermobacillales</taxon>
        <taxon>Candidatus Fermentithermobacillaceae</taxon>
        <taxon>Candidatus Fermentithermobacillus</taxon>
    </lineage>
</organism>
<keyword evidence="1" id="KW-1133">Transmembrane helix</keyword>
<name>A0AAT9LFJ4_9FIRM</name>
<gene>
    <name evidence="2" type="ORF">IMF26_02320</name>
</gene>
<proteinExistence type="predicted"/>
<dbReference type="EMBL" id="CP062796">
    <property type="protein sequence ID" value="QUL98928.1"/>
    <property type="molecule type" value="Genomic_DNA"/>
</dbReference>
<dbReference type="Pfam" id="PF10031">
    <property type="entry name" value="DUF2273"/>
    <property type="match status" value="1"/>
</dbReference>
<keyword evidence="1" id="KW-0812">Transmembrane</keyword>